<accession>A0A8J2PXP6</accession>
<protein>
    <submittedName>
        <fullName evidence="2">Uncharacterized protein</fullName>
    </submittedName>
</protein>
<proteinExistence type="predicted"/>
<comment type="caution">
    <text evidence="2">The sequence shown here is derived from an EMBL/GenBank/DDBJ whole genome shotgun (WGS) entry which is preliminary data.</text>
</comment>
<organism evidence="2 3">
    <name type="scientific">Allacma fusca</name>
    <dbReference type="NCBI Taxonomy" id="39272"/>
    <lineage>
        <taxon>Eukaryota</taxon>
        <taxon>Metazoa</taxon>
        <taxon>Ecdysozoa</taxon>
        <taxon>Arthropoda</taxon>
        <taxon>Hexapoda</taxon>
        <taxon>Collembola</taxon>
        <taxon>Symphypleona</taxon>
        <taxon>Sminthuridae</taxon>
        <taxon>Allacma</taxon>
    </lineage>
</organism>
<evidence type="ECO:0000313" key="3">
    <source>
        <dbReference type="Proteomes" id="UP000708208"/>
    </source>
</evidence>
<dbReference type="AlphaFoldDB" id="A0A8J2PXP6"/>
<gene>
    <name evidence="2" type="ORF">AFUS01_LOCUS35954</name>
</gene>
<dbReference type="EMBL" id="CAJVCH010537735">
    <property type="protein sequence ID" value="CAG7825870.1"/>
    <property type="molecule type" value="Genomic_DNA"/>
</dbReference>
<keyword evidence="3" id="KW-1185">Reference proteome</keyword>
<evidence type="ECO:0000313" key="2">
    <source>
        <dbReference type="EMBL" id="CAG7825870.1"/>
    </source>
</evidence>
<feature type="region of interest" description="Disordered" evidence="1">
    <location>
        <begin position="1"/>
        <end position="28"/>
    </location>
</feature>
<evidence type="ECO:0000256" key="1">
    <source>
        <dbReference type="SAM" id="MobiDB-lite"/>
    </source>
</evidence>
<dbReference type="Proteomes" id="UP000708208">
    <property type="component" value="Unassembled WGS sequence"/>
</dbReference>
<name>A0A8J2PXP6_9HEXA</name>
<sequence length="28" mass="3051">ILFKQKSATTETHGANNMSTTEEALIQS</sequence>
<feature type="non-terminal residue" evidence="2">
    <location>
        <position position="1"/>
    </location>
</feature>
<reference evidence="2" key="1">
    <citation type="submission" date="2021-06" db="EMBL/GenBank/DDBJ databases">
        <authorList>
            <person name="Hodson N. C."/>
            <person name="Mongue J. A."/>
            <person name="Jaron S. K."/>
        </authorList>
    </citation>
    <scope>NUCLEOTIDE SEQUENCE</scope>
</reference>